<proteinExistence type="predicted"/>
<dbReference type="OrthoDB" id="308557at2"/>
<dbReference type="InterPro" id="IPR023885">
    <property type="entry name" value="4Fe4S-binding_SPASM_dom"/>
</dbReference>
<dbReference type="InterPro" id="IPR058240">
    <property type="entry name" value="rSAM_sf"/>
</dbReference>
<dbReference type="PANTHER" id="PTHR11228:SF7">
    <property type="entry name" value="PQQA PEPTIDE CYCLASE"/>
    <property type="match status" value="1"/>
</dbReference>
<evidence type="ECO:0000313" key="10">
    <source>
        <dbReference type="Proteomes" id="UP000308430"/>
    </source>
</evidence>
<sequence>MPRRKAALPCHEPHADTDSVSMKLTKNCMAPWRAVEFLADGKISPCCGPIRGDFGNLQQDLPTLGAERGLFRNADYRKLRNALLTGDLPDACKQCRAVHEPDIPAEALAAKVAAYLEARGVPTAGEDLAGLYAFDECGGNITNRCNFSCIYCSHSGPDGHRGTLAQVMDQDFFMAVLDELVARGLQIFNFCGLGELTTYRHWQRLCQEIFARHPRLRLRLITNFGRKLDADELRLLTRFEIVQISCDTFDEERFAWLRTHGKLPVLRQNLENLLAATREHGRSPRIVFNVTVSNANVDDMVEVFRYAAGNDIHIHLSALFDMEGSITQGKAILGKIWEVSDAALLHNREVFIDLPRRALAANPSITCWEYRHLHDQIMSRADRITFDQFVPAEQEIFYSAFFSARLSNQQTYLRKIWLGFDDSIRGIWIAPGNRFVIPLPAPSARLSYRCHTVRTRVDGTLILAQGESRSAHVGKLLTVSAPRGGDVDHFLEITGYTPEESLPPLDEIVLENGASVPAGYHAVRESADSSGVERIAAHFAASQEPLIIWCAGLKTLQALSDTRLAEANISMIVDSDAHKHGQSICGHVVQSTERVLECDHPILILHASEPRRIEQQIRTMGIENELLIP</sequence>
<dbReference type="AlphaFoldDB" id="A0A4S4B028"/>
<keyword evidence="10" id="KW-1185">Reference proteome</keyword>
<dbReference type="PANTHER" id="PTHR11228">
    <property type="entry name" value="RADICAL SAM DOMAIN PROTEIN"/>
    <property type="match status" value="1"/>
</dbReference>
<keyword evidence="4" id="KW-0479">Metal-binding</keyword>
<gene>
    <name evidence="9" type="ORF">E6C76_08990</name>
</gene>
<protein>
    <submittedName>
        <fullName evidence="9">Radical SAM protein</fullName>
    </submittedName>
</protein>
<keyword evidence="3" id="KW-0949">S-adenosyl-L-methionine</keyword>
<dbReference type="InterPro" id="IPR000385">
    <property type="entry name" value="MoaA_NifB_PqqE_Fe-S-bd_CS"/>
</dbReference>
<comment type="caution">
    <text evidence="9">The sequence shown here is derived from an EMBL/GenBank/DDBJ whole genome shotgun (WGS) entry which is preliminary data.</text>
</comment>
<dbReference type="SFLD" id="SFLDG01067">
    <property type="entry name" value="SPASM/twitch_domain_containing"/>
    <property type="match status" value="1"/>
</dbReference>
<dbReference type="GO" id="GO:0051539">
    <property type="term" value="F:4 iron, 4 sulfur cluster binding"/>
    <property type="evidence" value="ECO:0007669"/>
    <property type="project" value="UniProtKB-KW"/>
</dbReference>
<dbReference type="SUPFAM" id="SSF102114">
    <property type="entry name" value="Radical SAM enzymes"/>
    <property type="match status" value="1"/>
</dbReference>
<dbReference type="GO" id="GO:0046872">
    <property type="term" value="F:metal ion binding"/>
    <property type="evidence" value="ECO:0007669"/>
    <property type="project" value="UniProtKB-KW"/>
</dbReference>
<keyword evidence="5" id="KW-0560">Oxidoreductase</keyword>
<reference evidence="9 10" key="1">
    <citation type="submission" date="2019-04" db="EMBL/GenBank/DDBJ databases">
        <title>Azoarcus nasutitermitis sp. nov. isolated from termite nest.</title>
        <authorList>
            <person name="Lin S.-Y."/>
            <person name="Hameed A."/>
            <person name="Hsu Y.-H."/>
            <person name="Young C.-C."/>
        </authorList>
    </citation>
    <scope>NUCLEOTIDE SEQUENCE [LARGE SCALE GENOMIC DNA]</scope>
    <source>
        <strain evidence="9 10">CC-YHH838</strain>
    </source>
</reference>
<dbReference type="Pfam" id="PF13186">
    <property type="entry name" value="SPASM"/>
    <property type="match status" value="1"/>
</dbReference>
<evidence type="ECO:0000256" key="2">
    <source>
        <dbReference type="ARBA" id="ARBA00022485"/>
    </source>
</evidence>
<organism evidence="9 10">
    <name type="scientific">Pseudothauera nasutitermitis</name>
    <dbReference type="NCBI Taxonomy" id="2565930"/>
    <lineage>
        <taxon>Bacteria</taxon>
        <taxon>Pseudomonadati</taxon>
        <taxon>Pseudomonadota</taxon>
        <taxon>Betaproteobacteria</taxon>
        <taxon>Rhodocyclales</taxon>
        <taxon>Zoogloeaceae</taxon>
        <taxon>Pseudothauera</taxon>
    </lineage>
</organism>
<dbReference type="Proteomes" id="UP000308430">
    <property type="component" value="Unassembled WGS sequence"/>
</dbReference>
<dbReference type="InterPro" id="IPR007197">
    <property type="entry name" value="rSAM"/>
</dbReference>
<keyword evidence="7" id="KW-0411">Iron-sulfur</keyword>
<evidence type="ECO:0000256" key="4">
    <source>
        <dbReference type="ARBA" id="ARBA00022723"/>
    </source>
</evidence>
<dbReference type="Gene3D" id="3.20.20.70">
    <property type="entry name" value="Aldolase class I"/>
    <property type="match status" value="2"/>
</dbReference>
<evidence type="ECO:0000256" key="7">
    <source>
        <dbReference type="ARBA" id="ARBA00023014"/>
    </source>
</evidence>
<evidence type="ECO:0000256" key="6">
    <source>
        <dbReference type="ARBA" id="ARBA00023004"/>
    </source>
</evidence>
<dbReference type="EMBL" id="SSOC01000003">
    <property type="protein sequence ID" value="THF65686.1"/>
    <property type="molecule type" value="Genomic_DNA"/>
</dbReference>
<dbReference type="PROSITE" id="PS51918">
    <property type="entry name" value="RADICAL_SAM"/>
    <property type="match status" value="1"/>
</dbReference>
<dbReference type="PROSITE" id="PS01305">
    <property type="entry name" value="MOAA_NIFB_PQQE"/>
    <property type="match status" value="1"/>
</dbReference>
<evidence type="ECO:0000256" key="5">
    <source>
        <dbReference type="ARBA" id="ARBA00023002"/>
    </source>
</evidence>
<evidence type="ECO:0000259" key="8">
    <source>
        <dbReference type="PROSITE" id="PS51918"/>
    </source>
</evidence>
<evidence type="ECO:0000256" key="1">
    <source>
        <dbReference type="ARBA" id="ARBA00001966"/>
    </source>
</evidence>
<accession>A0A4S4B028</accession>
<dbReference type="InterPro" id="IPR050377">
    <property type="entry name" value="Radical_SAM_PqqE_MftC-like"/>
</dbReference>
<evidence type="ECO:0000313" key="9">
    <source>
        <dbReference type="EMBL" id="THF65686.1"/>
    </source>
</evidence>
<keyword evidence="2" id="KW-0004">4Fe-4S</keyword>
<feature type="domain" description="Radical SAM core" evidence="8">
    <location>
        <begin position="131"/>
        <end position="361"/>
    </location>
</feature>
<dbReference type="InterPro" id="IPR013785">
    <property type="entry name" value="Aldolase_TIM"/>
</dbReference>
<dbReference type="CDD" id="cd21109">
    <property type="entry name" value="SPASM"/>
    <property type="match status" value="1"/>
</dbReference>
<name>A0A4S4B028_9RHOO</name>
<dbReference type="GO" id="GO:0016491">
    <property type="term" value="F:oxidoreductase activity"/>
    <property type="evidence" value="ECO:0007669"/>
    <property type="project" value="UniProtKB-KW"/>
</dbReference>
<comment type="cofactor">
    <cofactor evidence="1">
        <name>[4Fe-4S] cluster</name>
        <dbReference type="ChEBI" id="CHEBI:49883"/>
    </cofactor>
</comment>
<dbReference type="SFLD" id="SFLDS00029">
    <property type="entry name" value="Radical_SAM"/>
    <property type="match status" value="1"/>
</dbReference>
<dbReference type="CDD" id="cd01335">
    <property type="entry name" value="Radical_SAM"/>
    <property type="match status" value="1"/>
</dbReference>
<dbReference type="GO" id="GO:0006783">
    <property type="term" value="P:heme biosynthetic process"/>
    <property type="evidence" value="ECO:0007669"/>
    <property type="project" value="TreeGrafter"/>
</dbReference>
<dbReference type="Pfam" id="PF04055">
    <property type="entry name" value="Radical_SAM"/>
    <property type="match status" value="1"/>
</dbReference>
<evidence type="ECO:0000256" key="3">
    <source>
        <dbReference type="ARBA" id="ARBA00022691"/>
    </source>
</evidence>
<keyword evidence="6" id="KW-0408">Iron</keyword>